<dbReference type="Pfam" id="PF04055">
    <property type="entry name" value="Radical_SAM"/>
    <property type="match status" value="1"/>
</dbReference>
<dbReference type="SMART" id="SM00729">
    <property type="entry name" value="Elp3"/>
    <property type="match status" value="1"/>
</dbReference>
<dbReference type="GeneID" id="8854129"/>
<evidence type="ECO:0000256" key="1">
    <source>
        <dbReference type="ARBA" id="ARBA00006100"/>
    </source>
</evidence>
<evidence type="ECO:0000259" key="6">
    <source>
        <dbReference type="PROSITE" id="PS51918"/>
    </source>
</evidence>
<dbReference type="PANTHER" id="PTHR13932:SF5">
    <property type="entry name" value="RADICAL S-ADENOSYL METHIONINE DOMAIN-CONTAINING PROTEIN 1, MITOCHONDRIAL"/>
    <property type="match status" value="1"/>
</dbReference>
<dbReference type="GO" id="GO:0005739">
    <property type="term" value="C:mitochondrion"/>
    <property type="evidence" value="ECO:0007669"/>
    <property type="project" value="TreeGrafter"/>
</dbReference>
<evidence type="ECO:0000256" key="3">
    <source>
        <dbReference type="ARBA" id="ARBA00023128"/>
    </source>
</evidence>
<keyword evidence="3" id="KW-0496">Mitochondrion</keyword>
<dbReference type="EMBL" id="GG738899">
    <property type="protein sequence ID" value="EFC39474.1"/>
    <property type="molecule type" value="Genomic_DNA"/>
</dbReference>
<dbReference type="GO" id="GO:0006779">
    <property type="term" value="P:porphyrin-containing compound biosynthetic process"/>
    <property type="evidence" value="ECO:0007669"/>
    <property type="project" value="InterPro"/>
</dbReference>
<dbReference type="PANTHER" id="PTHR13932">
    <property type="entry name" value="COPROPORPHYRINIGEN III OXIDASE"/>
    <property type="match status" value="1"/>
</dbReference>
<dbReference type="VEuPathDB" id="AmoebaDB:NAEGRDRAFT_72710"/>
<dbReference type="AlphaFoldDB" id="D2VUL9"/>
<dbReference type="OMA" id="HIPWCVR"/>
<evidence type="ECO:0000256" key="5">
    <source>
        <dbReference type="ARBA" id="ARBA00045130"/>
    </source>
</evidence>
<feature type="domain" description="Radical SAM core" evidence="6">
    <location>
        <begin position="1"/>
        <end position="214"/>
    </location>
</feature>
<dbReference type="GO" id="GO:0004109">
    <property type="term" value="F:coproporphyrinogen oxidase activity"/>
    <property type="evidence" value="ECO:0007669"/>
    <property type="project" value="InterPro"/>
</dbReference>
<comment type="function">
    <text evidence="5">May be a heme chaperone, appears to bind heme. Homologous bacterial proteins do not have oxygen-independent coproporphyrinogen-III oxidase activity. Binds 1 [4Fe-4S] cluster. The cluster is coordinated with 3 cysteines and an exchangeable S-adenosyl-L-methionine.</text>
</comment>
<dbReference type="Gene3D" id="3.30.750.200">
    <property type="match status" value="1"/>
</dbReference>
<dbReference type="InterPro" id="IPR058240">
    <property type="entry name" value="rSAM_sf"/>
</dbReference>
<dbReference type="KEGG" id="ngr:NAEGRDRAFT_72710"/>
<dbReference type="eggNOG" id="ENOG502QRH0">
    <property type="taxonomic scope" value="Eukaryota"/>
</dbReference>
<dbReference type="NCBIfam" id="TIGR00539">
    <property type="entry name" value="hemN_rel"/>
    <property type="match status" value="1"/>
</dbReference>
<dbReference type="RefSeq" id="XP_002672218.1">
    <property type="nucleotide sequence ID" value="XM_002672172.1"/>
</dbReference>
<evidence type="ECO:0000256" key="2">
    <source>
        <dbReference type="ARBA" id="ARBA00014678"/>
    </source>
</evidence>
<name>D2VUL9_NAEGR</name>
<proteinExistence type="inferred from homology"/>
<dbReference type="InterPro" id="IPR004559">
    <property type="entry name" value="HemW-like"/>
</dbReference>
<comment type="similarity">
    <text evidence="1">Belongs to the anaerobic coproporphyrinogen-III oxidase family. HemW subfamily.</text>
</comment>
<evidence type="ECO:0000256" key="4">
    <source>
        <dbReference type="ARBA" id="ARBA00033094"/>
    </source>
</evidence>
<dbReference type="PROSITE" id="PS51918">
    <property type="entry name" value="RADICAL_SAM"/>
    <property type="match status" value="1"/>
</dbReference>
<gene>
    <name evidence="7" type="ORF">NAEGRDRAFT_72710</name>
</gene>
<accession>D2VUL9</accession>
<dbReference type="Proteomes" id="UP000006671">
    <property type="component" value="Unassembled WGS sequence"/>
</dbReference>
<dbReference type="InterPro" id="IPR006638">
    <property type="entry name" value="Elp3/MiaA/NifB-like_rSAM"/>
</dbReference>
<evidence type="ECO:0000313" key="7">
    <source>
        <dbReference type="EMBL" id="EFC39474.1"/>
    </source>
</evidence>
<dbReference type="InParanoid" id="D2VUL9"/>
<dbReference type="GO" id="GO:0051539">
    <property type="term" value="F:4 iron, 4 sulfur cluster binding"/>
    <property type="evidence" value="ECO:0007669"/>
    <property type="project" value="InterPro"/>
</dbReference>
<dbReference type="STRING" id="5762.D2VUL9"/>
<dbReference type="InterPro" id="IPR034505">
    <property type="entry name" value="Coproporphyrinogen-III_oxidase"/>
</dbReference>
<organism evidence="8">
    <name type="scientific">Naegleria gruberi</name>
    <name type="common">Amoeba</name>
    <dbReference type="NCBI Taxonomy" id="5762"/>
    <lineage>
        <taxon>Eukaryota</taxon>
        <taxon>Discoba</taxon>
        <taxon>Heterolobosea</taxon>
        <taxon>Tetramitia</taxon>
        <taxon>Eutetramitia</taxon>
        <taxon>Vahlkampfiidae</taxon>
        <taxon>Naegleria</taxon>
    </lineage>
</organism>
<evidence type="ECO:0000313" key="8">
    <source>
        <dbReference type="Proteomes" id="UP000006671"/>
    </source>
</evidence>
<dbReference type="CDD" id="cd01335">
    <property type="entry name" value="Radical_SAM"/>
    <property type="match status" value="1"/>
</dbReference>
<dbReference type="SUPFAM" id="SSF102114">
    <property type="entry name" value="Radical SAM enzymes"/>
    <property type="match status" value="1"/>
</dbReference>
<dbReference type="OrthoDB" id="431409at2759"/>
<protein>
    <recommendedName>
        <fullName evidence="2">Radical S-adenosyl methionine domain-containing protein 1, mitochondrial</fullName>
    </recommendedName>
    <alternativeName>
        <fullName evidence="4">Putative heme chaperone</fullName>
    </alternativeName>
</protein>
<keyword evidence="8" id="KW-1185">Reference proteome</keyword>
<sequence length="382" mass="43389">MMDTYLKVLTQIKGKLENDLVIGGNLEQYELVSVFFGGGTPSTMHPLAMEKIISHGLEMFGKSREDGVEISMEANPTSIEYGKLKDFHRAGINRVSIGVQSFDSECLKSLGREHSIEDALNAIDIARNTFGEDSISIDLMFGLAQHKNNPSIWKNSLAKALSLNLSHLSLYQLTIEKGTKFHRLFNVEKDLPNEEESSHLYEFTIEECKKHGLEMYEVSNFAKPGKECKHNIMYWKSIHDFIGVGPGAHGRLTNHNTRERFSTIQVMRPEDWIEQVDNQLNHIHKPSLLFGDIKEEKLTEEQQIEELFMMGLRMPKEGVSESSLRAINPELSFEKLLNANMIKQLENHGYIKLIKEENDKRIVATMSGISVLDILIANLLSK</sequence>
<reference evidence="7 8" key="1">
    <citation type="journal article" date="2010" name="Cell">
        <title>The genome of Naegleria gruberi illuminates early eukaryotic versatility.</title>
        <authorList>
            <person name="Fritz-Laylin L.K."/>
            <person name="Prochnik S.E."/>
            <person name="Ginger M.L."/>
            <person name="Dacks J.B."/>
            <person name="Carpenter M.L."/>
            <person name="Field M.C."/>
            <person name="Kuo A."/>
            <person name="Paredez A."/>
            <person name="Chapman J."/>
            <person name="Pham J."/>
            <person name="Shu S."/>
            <person name="Neupane R."/>
            <person name="Cipriano M."/>
            <person name="Mancuso J."/>
            <person name="Tu H."/>
            <person name="Salamov A."/>
            <person name="Lindquist E."/>
            <person name="Shapiro H."/>
            <person name="Lucas S."/>
            <person name="Grigoriev I.V."/>
            <person name="Cande W.Z."/>
            <person name="Fulton C."/>
            <person name="Rokhsar D.S."/>
            <person name="Dawson S.C."/>
        </authorList>
    </citation>
    <scope>NUCLEOTIDE SEQUENCE [LARGE SCALE GENOMIC DNA]</scope>
    <source>
        <strain evidence="7 8">NEG-M</strain>
    </source>
</reference>
<dbReference type="InterPro" id="IPR007197">
    <property type="entry name" value="rSAM"/>
</dbReference>